<dbReference type="AlphaFoldDB" id="A0A8X8XEK7"/>
<gene>
    <name evidence="1" type="ORF">SASPL_129524</name>
</gene>
<protein>
    <submittedName>
        <fullName evidence="1">Uncharacterized protein</fullName>
    </submittedName>
</protein>
<proteinExistence type="predicted"/>
<organism evidence="1">
    <name type="scientific">Salvia splendens</name>
    <name type="common">Scarlet sage</name>
    <dbReference type="NCBI Taxonomy" id="180675"/>
    <lineage>
        <taxon>Eukaryota</taxon>
        <taxon>Viridiplantae</taxon>
        <taxon>Streptophyta</taxon>
        <taxon>Embryophyta</taxon>
        <taxon>Tracheophyta</taxon>
        <taxon>Spermatophyta</taxon>
        <taxon>Magnoliopsida</taxon>
        <taxon>eudicotyledons</taxon>
        <taxon>Gunneridae</taxon>
        <taxon>Pentapetalae</taxon>
        <taxon>asterids</taxon>
        <taxon>lamiids</taxon>
        <taxon>Lamiales</taxon>
        <taxon>Lamiaceae</taxon>
        <taxon>Nepetoideae</taxon>
        <taxon>Mentheae</taxon>
        <taxon>Salviinae</taxon>
        <taxon>Salvia</taxon>
        <taxon>Salvia subgen. Calosphace</taxon>
        <taxon>core Calosphace</taxon>
    </lineage>
</organism>
<dbReference type="EMBL" id="PNBA02000010">
    <property type="protein sequence ID" value="KAG6411442.1"/>
    <property type="molecule type" value="Genomic_DNA"/>
</dbReference>
<accession>A0A8X8XEK7</accession>
<evidence type="ECO:0000313" key="1">
    <source>
        <dbReference type="EMBL" id="KAG6411442.1"/>
    </source>
</evidence>
<keyword evidence="2" id="KW-1185">Reference proteome</keyword>
<sequence>MCRSRKICGRVLFEDTQKEEIKRRIDDWYATDLGNSLTSSISTLSNIVIDESESNLDGSPSSSNSFIEQRIVEIEPTLSTLTQK</sequence>
<evidence type="ECO:0000313" key="2">
    <source>
        <dbReference type="Proteomes" id="UP000298416"/>
    </source>
</evidence>
<name>A0A8X8XEK7_SALSN</name>
<dbReference type="Proteomes" id="UP000298416">
    <property type="component" value="Unassembled WGS sequence"/>
</dbReference>
<reference evidence="1" key="2">
    <citation type="submission" date="2020-08" db="EMBL/GenBank/DDBJ databases">
        <title>Plant Genome Project.</title>
        <authorList>
            <person name="Zhang R.-G."/>
        </authorList>
    </citation>
    <scope>NUCLEOTIDE SEQUENCE</scope>
    <source>
        <strain evidence="1">Huo1</strain>
        <tissue evidence="1">Leaf</tissue>
    </source>
</reference>
<comment type="caution">
    <text evidence="1">The sequence shown here is derived from an EMBL/GenBank/DDBJ whole genome shotgun (WGS) entry which is preliminary data.</text>
</comment>
<reference evidence="1" key="1">
    <citation type="submission" date="2018-01" db="EMBL/GenBank/DDBJ databases">
        <authorList>
            <person name="Mao J.F."/>
        </authorList>
    </citation>
    <scope>NUCLEOTIDE SEQUENCE</scope>
    <source>
        <strain evidence="1">Huo1</strain>
        <tissue evidence="1">Leaf</tissue>
    </source>
</reference>